<accession>A0A3G4ZT40</accession>
<organism evidence="1">
    <name type="scientific">Terrestrivirus sp</name>
    <dbReference type="NCBI Taxonomy" id="2487775"/>
    <lineage>
        <taxon>Viruses</taxon>
        <taxon>Varidnaviria</taxon>
        <taxon>Bamfordvirae</taxon>
        <taxon>Nucleocytoviricota</taxon>
        <taxon>Megaviricetes</taxon>
        <taxon>Imitervirales</taxon>
        <taxon>Mimiviridae</taxon>
        <taxon>Klosneuvirinae</taxon>
    </lineage>
</organism>
<protein>
    <submittedName>
        <fullName evidence="1">Uncharacterized protein</fullName>
    </submittedName>
</protein>
<proteinExistence type="predicted"/>
<dbReference type="EMBL" id="MK071996">
    <property type="protein sequence ID" value="AYV76773.1"/>
    <property type="molecule type" value="Genomic_DNA"/>
</dbReference>
<gene>
    <name evidence="1" type="ORF">Terrestrivirus18_2</name>
</gene>
<reference evidence="1" key="1">
    <citation type="submission" date="2018-10" db="EMBL/GenBank/DDBJ databases">
        <title>Hidden diversity of soil giant viruses.</title>
        <authorList>
            <person name="Schulz F."/>
            <person name="Alteio L."/>
            <person name="Goudeau D."/>
            <person name="Ryan E.M."/>
            <person name="Malmstrom R.R."/>
            <person name="Blanchard J."/>
            <person name="Woyke T."/>
        </authorList>
    </citation>
    <scope>NUCLEOTIDE SEQUENCE</scope>
    <source>
        <strain evidence="1">TEV1</strain>
    </source>
</reference>
<sequence length="300" mass="35340">MSEYYNKSEYTIVKTKDGFIDIDPAVLTDLTLVIEYNGSFVNIDDDEIDQVMKENMDHNIGVFITNDQINKFIKHKIYENDIFLKMANRKIKIIDNIIEIPLLFFDICYISKHSSSEENKNSQCGFPLFLFGQTFTIRLDTRILDSINEEFDDNHTCYFRYRKHALDNSFIPDDYQLYVKNITYPPSSVKVDDKQAIFRPGMIIPLELLFFTENMDSNNYIKNNSIQKIEIFTEDGDIFVFEDTNNQIKSIKVCSTSFHTVSFNSPIYSKKLKNITITFYEKAKDWYCLSFIDRICYKNI</sequence>
<name>A0A3G4ZT40_9VIRU</name>
<evidence type="ECO:0000313" key="1">
    <source>
        <dbReference type="EMBL" id="AYV76773.1"/>
    </source>
</evidence>